<sequence>MSINSQDSETSSQVEPILPRSAWNSQIAYLKVLFRAKKALERIEQEAANNKPEV</sequence>
<dbReference type="EMBL" id="MG373776">
    <property type="protein sequence ID" value="AVH79614.1"/>
    <property type="molecule type" value="Genomic_DNA"/>
</dbReference>
<proteinExistence type="predicted"/>
<dbReference type="AlphaFoldDB" id="A0A2P0ZGM7"/>
<name>A0A2P0ZGM7_9NOSO</name>
<organism evidence="1">
    <name type="scientific">Nostoc sp. PCC 9205</name>
    <dbReference type="NCBI Taxonomy" id="2099383"/>
    <lineage>
        <taxon>Bacteria</taxon>
        <taxon>Bacillati</taxon>
        <taxon>Cyanobacteriota</taxon>
        <taxon>Cyanophyceae</taxon>
        <taxon>Nostocales</taxon>
        <taxon>Nostocaceae</taxon>
        <taxon>Nostoc</taxon>
    </lineage>
</organism>
<evidence type="ECO:0000313" key="1">
    <source>
        <dbReference type="EMBL" id="AVH79614.1"/>
    </source>
</evidence>
<accession>A0A2P0ZGM7</accession>
<reference evidence="1" key="1">
    <citation type="journal article" date="2018" name="Science">
        <title>Natural noncanonical protein splicing yields products with diverse ?-amino acid residues.</title>
        <authorList>
            <person name="Morinaka B.I."/>
            <person name="Lakis E."/>
            <person name="Verest M."/>
            <person name="Helf M.J."/>
            <person name="Scalvenzi T."/>
            <person name="Vagstad A.L."/>
            <person name="Sims J."/>
            <person name="Sunagawa S."/>
            <person name="Gugger M."/>
            <person name="Piel J."/>
        </authorList>
    </citation>
    <scope>NUCLEOTIDE SEQUENCE</scope>
    <source>
        <strain evidence="1">PCC 9205</strain>
    </source>
</reference>
<protein>
    <submittedName>
        <fullName evidence="1">Uncharacterized protein</fullName>
    </submittedName>
</protein>